<dbReference type="PANTHER" id="PTHR13220:SF11">
    <property type="entry name" value="TIMELESS-INTERACTING PROTEIN"/>
    <property type="match status" value="1"/>
</dbReference>
<reference evidence="3 4" key="1">
    <citation type="submission" date="2020-04" db="EMBL/GenBank/DDBJ databases">
        <title>Plant Genome Project.</title>
        <authorList>
            <person name="Zhang R.-G."/>
        </authorList>
    </citation>
    <scope>NUCLEOTIDE SEQUENCE [LARGE SCALE GENOMIC DNA]</scope>
    <source>
        <strain evidence="3">YNK0</strain>
        <tissue evidence="3">Leaf</tissue>
    </source>
</reference>
<organism evidence="3 4">
    <name type="scientific">Tetracentron sinense</name>
    <name type="common">Spur-leaf</name>
    <dbReference type="NCBI Taxonomy" id="13715"/>
    <lineage>
        <taxon>Eukaryota</taxon>
        <taxon>Viridiplantae</taxon>
        <taxon>Streptophyta</taxon>
        <taxon>Embryophyta</taxon>
        <taxon>Tracheophyta</taxon>
        <taxon>Spermatophyta</taxon>
        <taxon>Magnoliopsida</taxon>
        <taxon>Trochodendrales</taxon>
        <taxon>Trochodendraceae</taxon>
        <taxon>Tetracentron</taxon>
    </lineage>
</organism>
<dbReference type="GO" id="GO:0003677">
    <property type="term" value="F:DNA binding"/>
    <property type="evidence" value="ECO:0007669"/>
    <property type="project" value="TreeGrafter"/>
</dbReference>
<comment type="caution">
    <text evidence="3">The sequence shown here is derived from an EMBL/GenBank/DDBJ whole genome shotgun (WGS) entry which is preliminary data.</text>
</comment>
<comment type="similarity">
    <text evidence="1">Belongs to the CSM3 family.</text>
</comment>
<dbReference type="GO" id="GO:0031298">
    <property type="term" value="C:replication fork protection complex"/>
    <property type="evidence" value="ECO:0007669"/>
    <property type="project" value="TreeGrafter"/>
</dbReference>
<gene>
    <name evidence="3" type="ORF">HHK36_024117</name>
</gene>
<feature type="region of interest" description="Disordered" evidence="2">
    <location>
        <begin position="86"/>
        <end position="124"/>
    </location>
</feature>
<dbReference type="AlphaFoldDB" id="A0A835D3U8"/>
<dbReference type="InterPro" id="IPR040038">
    <property type="entry name" value="TIPIN/Csm3/Swi3"/>
</dbReference>
<keyword evidence="1" id="KW-0227">DNA damage</keyword>
<evidence type="ECO:0000256" key="1">
    <source>
        <dbReference type="RuleBase" id="RU366049"/>
    </source>
</evidence>
<feature type="region of interest" description="Disordered" evidence="2">
    <location>
        <begin position="16"/>
        <end position="63"/>
    </location>
</feature>
<dbReference type="OMA" id="NCEPGAV"/>
<keyword evidence="1" id="KW-0131">Cell cycle</keyword>
<evidence type="ECO:0000313" key="4">
    <source>
        <dbReference type="Proteomes" id="UP000655225"/>
    </source>
</evidence>
<keyword evidence="4" id="KW-1185">Reference proteome</keyword>
<evidence type="ECO:0000313" key="3">
    <source>
        <dbReference type="EMBL" id="KAF8389598.1"/>
    </source>
</evidence>
<comment type="function">
    <text evidence="1">Plays an important role in the control of DNA replication and the maintenance of replication fork stability.</text>
</comment>
<keyword evidence="1" id="KW-0539">Nucleus</keyword>
<comment type="subcellular location">
    <subcellularLocation>
        <location evidence="1">Nucleus</location>
    </subcellularLocation>
</comment>
<feature type="compositionally biased region" description="Basic and acidic residues" evidence="2">
    <location>
        <begin position="23"/>
        <end position="35"/>
    </location>
</feature>
<name>A0A835D3U8_TETSI</name>
<dbReference type="GO" id="GO:0043111">
    <property type="term" value="P:replication fork arrest"/>
    <property type="evidence" value="ECO:0007669"/>
    <property type="project" value="TreeGrafter"/>
</dbReference>
<feature type="compositionally biased region" description="Basic and acidic residues" evidence="2">
    <location>
        <begin position="50"/>
        <end position="63"/>
    </location>
</feature>
<dbReference type="EMBL" id="JABCRI010000018">
    <property type="protein sequence ID" value="KAF8389598.1"/>
    <property type="molecule type" value="Genomic_DNA"/>
</dbReference>
<feature type="compositionally biased region" description="Polar residues" evidence="2">
    <location>
        <begin position="99"/>
        <end position="120"/>
    </location>
</feature>
<dbReference type="PANTHER" id="PTHR13220">
    <property type="entry name" value="TIMELESS INTERACTING-RELATED"/>
    <property type="match status" value="1"/>
</dbReference>
<sequence length="148" mass="16050">MLISYQTCIKELRERVANGGDPSKLHEPTTEHDAPNCEPGAVEAMNSEGPDVHSEEPLLKSHDAGDIQEDMFDEIYKKATEETCQSSGAAEVLPDLSSVKESPNQVPDNGGNNSSEVQITEDQKARMVANRLKALERAAARARSSQAT</sequence>
<dbReference type="GO" id="GO:0006974">
    <property type="term" value="P:DNA damage response"/>
    <property type="evidence" value="ECO:0007669"/>
    <property type="project" value="UniProtKB-KW"/>
</dbReference>
<dbReference type="GO" id="GO:0000076">
    <property type="term" value="P:DNA replication checkpoint signaling"/>
    <property type="evidence" value="ECO:0007669"/>
    <property type="project" value="UniProtKB-UniRule"/>
</dbReference>
<proteinExistence type="inferred from homology"/>
<evidence type="ECO:0000256" key="2">
    <source>
        <dbReference type="SAM" id="MobiDB-lite"/>
    </source>
</evidence>
<dbReference type="GO" id="GO:0031297">
    <property type="term" value="P:replication fork processing"/>
    <property type="evidence" value="ECO:0007669"/>
    <property type="project" value="UniProtKB-UniRule"/>
</dbReference>
<dbReference type="Proteomes" id="UP000655225">
    <property type="component" value="Unassembled WGS sequence"/>
</dbReference>
<dbReference type="OrthoDB" id="437078at2759"/>
<protein>
    <submittedName>
        <fullName evidence="3">Uncharacterized protein</fullName>
    </submittedName>
</protein>
<accession>A0A835D3U8</accession>